<protein>
    <submittedName>
        <fullName evidence="3">WbtQ</fullName>
    </submittedName>
</protein>
<proteinExistence type="predicted"/>
<evidence type="ECO:0000313" key="3">
    <source>
        <dbReference type="EMBL" id="ABK81666.1"/>
    </source>
</evidence>
<reference evidence="3" key="1">
    <citation type="journal article" date="2007" name="Infect. Immun.">
        <title>The immunologically distinct O antigens from Francisella tularensis subspecies tularensis and Francisella novicida are both virulence determinants and protective antigens.</title>
        <authorList>
            <person name="Thomas R.M."/>
            <person name="Titball R.W."/>
            <person name="Oyston P.C."/>
            <person name="Griffin K."/>
            <person name="Waters E."/>
            <person name="Hitchen P.G."/>
            <person name="Michell S.L."/>
            <person name="Grice I.D."/>
            <person name="Wilson J.C."/>
            <person name="Prior J.L."/>
        </authorList>
    </citation>
    <scope>NUCLEOTIDE SEQUENCE</scope>
    <source>
        <strain evidence="3">U112</strain>
    </source>
</reference>
<gene>
    <name evidence="3" type="primary">wbtQ</name>
</gene>
<dbReference type="Gene3D" id="3.40.50.2000">
    <property type="entry name" value="Glycogen Phosphorylase B"/>
    <property type="match status" value="2"/>
</dbReference>
<dbReference type="SUPFAM" id="SSF53756">
    <property type="entry name" value="UDP-Glycosyltransferase/glycogen phosphorylase"/>
    <property type="match status" value="1"/>
</dbReference>
<feature type="domain" description="Glycosyl transferase family 1" evidence="1">
    <location>
        <begin position="198"/>
        <end position="340"/>
    </location>
</feature>
<dbReference type="AlphaFoldDB" id="A1DS63"/>
<dbReference type="PANTHER" id="PTHR12526">
    <property type="entry name" value="GLYCOSYLTRANSFERASE"/>
    <property type="match status" value="1"/>
</dbReference>
<dbReference type="Pfam" id="PF00534">
    <property type="entry name" value="Glycos_transf_1"/>
    <property type="match status" value="1"/>
</dbReference>
<name>A1DS63_FRANO</name>
<dbReference type="EMBL" id="EF059983">
    <property type="protein sequence ID" value="ABK81666.1"/>
    <property type="molecule type" value="Genomic_DNA"/>
</dbReference>
<dbReference type="Pfam" id="PF13439">
    <property type="entry name" value="Glyco_transf_4"/>
    <property type="match status" value="1"/>
</dbReference>
<evidence type="ECO:0000259" key="1">
    <source>
        <dbReference type="Pfam" id="PF00534"/>
    </source>
</evidence>
<dbReference type="InterPro" id="IPR001296">
    <property type="entry name" value="Glyco_trans_1"/>
</dbReference>
<dbReference type="GO" id="GO:0016757">
    <property type="term" value="F:glycosyltransferase activity"/>
    <property type="evidence" value="ECO:0007669"/>
    <property type="project" value="InterPro"/>
</dbReference>
<accession>A1DS63</accession>
<dbReference type="InterPro" id="IPR028098">
    <property type="entry name" value="Glyco_trans_4-like_N"/>
</dbReference>
<dbReference type="PANTHER" id="PTHR12526:SF623">
    <property type="entry name" value="WABG"/>
    <property type="match status" value="1"/>
</dbReference>
<feature type="domain" description="Glycosyltransferase subfamily 4-like N-terminal" evidence="2">
    <location>
        <begin position="23"/>
        <end position="187"/>
    </location>
</feature>
<organism evidence="3">
    <name type="scientific">Francisella novicida</name>
    <dbReference type="NCBI Taxonomy" id="264"/>
    <lineage>
        <taxon>Bacteria</taxon>
        <taxon>Pseudomonadati</taxon>
        <taxon>Pseudomonadota</taxon>
        <taxon>Gammaproteobacteria</taxon>
        <taxon>Thiotrichales</taxon>
        <taxon>Francisellaceae</taxon>
        <taxon>Francisella</taxon>
    </lineage>
</organism>
<sequence length="378" mass="44151">MLICMRDFMDKKIVMFIGSLHGGGAEKQFLLQAKFLSAFGYNVTIYSLEKKKNDKEFLGDKKSNLDIEYLVDLNNKSKIKKIVLLLQTPFLLRQRLKNEQIILYSWLEIPNFISGIASIFKKNVRNVWAIRNSSIVSGKLSFIQKLNKIFSKEISLIANSKRGLDFYMENLKYKASKSEVIYNFIEDKKFYPVCLDKKNKLRKKYGFLESDFIILSVSRVIPKKNVDKIIYQFYMFDSEDSDNKRNKLLIVGKYSESYKRVLDRMVSQYHLESKVIFAGDIRFNIEEFYNIADVYVLLSSDEGFSNTLYESVSCGVFSLSTDVGDNRKLLSKDQIIIDINDTYKKILDFKNKNIMQTISVLVNNQTEQKKLIEFMRSM</sequence>
<evidence type="ECO:0000259" key="2">
    <source>
        <dbReference type="Pfam" id="PF13439"/>
    </source>
</evidence>
<dbReference type="GO" id="GO:1901135">
    <property type="term" value="P:carbohydrate derivative metabolic process"/>
    <property type="evidence" value="ECO:0007669"/>
    <property type="project" value="UniProtKB-ARBA"/>
</dbReference>